<evidence type="ECO:0000313" key="3">
    <source>
        <dbReference type="Proteomes" id="UP000003163"/>
    </source>
</evidence>
<gene>
    <name evidence="2" type="ORF">EDEG_00147</name>
</gene>
<evidence type="ECO:0000313" key="2">
    <source>
        <dbReference type="EMBL" id="EJW04231.1"/>
    </source>
</evidence>
<dbReference type="VEuPathDB" id="MicrosporidiaDB:EDEG_00147"/>
<protein>
    <submittedName>
        <fullName evidence="2">Uncharacterized protein</fullName>
    </submittedName>
</protein>
<feature type="region of interest" description="Disordered" evidence="1">
    <location>
        <begin position="633"/>
        <end position="685"/>
    </location>
</feature>
<dbReference type="InParanoid" id="J9D8Z1"/>
<feature type="compositionally biased region" description="Polar residues" evidence="1">
    <location>
        <begin position="821"/>
        <end position="840"/>
    </location>
</feature>
<proteinExistence type="predicted"/>
<evidence type="ECO:0000256" key="1">
    <source>
        <dbReference type="SAM" id="MobiDB-lite"/>
    </source>
</evidence>
<accession>J9D8Z1</accession>
<reference evidence="3" key="2">
    <citation type="submission" date="2015-07" db="EMBL/GenBank/DDBJ databases">
        <title>Contrasting host-pathogen interactions and genome evolution in two generalist and specialist microsporidian pathogens of mosquitoes.</title>
        <authorList>
            <consortium name="The Broad Institute Genomics Platform"/>
            <consortium name="The Broad Institute Genome Sequencing Center for Infectious Disease"/>
            <person name="Cuomo C.A."/>
            <person name="Sanscrainte N.D."/>
            <person name="Goldberg J.M."/>
            <person name="Heiman D."/>
            <person name="Young S."/>
            <person name="Zeng Q."/>
            <person name="Becnel J.J."/>
            <person name="Birren B.W."/>
        </authorList>
    </citation>
    <scope>NUCLEOTIDE SEQUENCE [LARGE SCALE GENOMIC DNA]</scope>
    <source>
        <strain evidence="3">USNM 41457</strain>
    </source>
</reference>
<feature type="region of interest" description="Disordered" evidence="1">
    <location>
        <begin position="734"/>
        <end position="760"/>
    </location>
</feature>
<dbReference type="EMBL" id="AFBI03000002">
    <property type="protein sequence ID" value="EJW04231.1"/>
    <property type="molecule type" value="Genomic_DNA"/>
</dbReference>
<feature type="compositionally biased region" description="Polar residues" evidence="1">
    <location>
        <begin position="751"/>
        <end position="760"/>
    </location>
</feature>
<sequence>MRKILELISFLLRIHNDKIKQSWSYIFIIIEETSNYKQLLDLNFKVCQIISENNISLLNITNKKKLLYAYYKIASQSENLNYILQILGMLNDLKVHFTISDKNENIGHDDDDINYISNFIDENPLDNTIISSRNNSNVIFSIHNTLNNTDPDNVLTNSICLKNNTIHSNHIINNIYSNQPSNILNDIKNSESIHTQLNYTLWIDFVKTIQKIIGNGFLNGWNDIYETGTRIIVDYILLHTKIPKIFLEIIYCTILPSFLMQIQQKLVFTNITDRKFTFINIPPLFSSSVYGSKGSLNSLYHIKEIITENSSLKNENTDNIINTTVTAKDENDCHINSELLPNTKIDNFNLNKEYNDNSVNHSICRLNCDFENVNISNLSENEISNTLRMLDYENESSTDIYEYTLRNKETYIHVIHKINTFLKNTNIKENENNLAYSRFILYFQNFIKYFCTMEIDSSQRGSTKWKDEISLLLIDALESTITNNFQQIYFDLTKNIILLQNNILYFKEEIYVKLVKYGIEKNVNQRDYYFYDLFTRFLLVNNYKIRDSIFDLIKNDINNDIFLIYIKWMGCLDNKCIKIILEQIESKLFSENFNIHNVSDVFFSSESVNDIDLRCKNIGDLCDHQIKNKFDDSNIESKEENENSKSSECSKSKSSPSRINITKTEESTRKSSNTKNILNNSNHKINKNVEKYENGSNNIDIQPLTFKTETSFDFTKDEKLDSMPDEIFNVTSKSTFGKSEDNSDNEKETNTAETYTSNSKHTLTNNKLLYLTEKQGEAKCIDPGNKFKDILSRFNSDCNSAKSRNKTYTASNGNRYDKSPINGSDTASYFSKSNENSQENTDTDQTSDFDQHTSKSAFNKLEKDITKNVNSKKDNLFNDIIQETTKKFFTSSDTIKESIDCLINENKNVQYNNNDSNSTEQNNSHKIDIINTNKNHTKPSHTNQSDFDRKNKKSLTLFDNVSCGTPNEITDVFLLEKTNLVINGHPFNKKNTYTHQNPAEATSPHIKISHCDKVSTLTIEKLMKTLNLLKENEDFWENIIQCFKGISIIIRNCYKLVDIYLECIQLIFENELRESDSDDLVTFFGSIAFDNKIDESNTLSLNSLQKNIPTEKTNESNKESIDASLKNDNYSKESFFERKNSNTNTKTGLYSLNNASKICNISSKSQLLERNGENNSVDSFHYSRNSDSTNKGYLQRRKEKLLIELIEYFTSTIDFHINNTCNKIRSTNYNNSCGENIVLQNQACENIYHPYQKSYNIIENLKVDSKLLKKDELTKNSDIFSFSDKIQVNLERKNEKQSLIFNREFINQAFNLIEKLSIVKINSYRENLSMFCIKILFNHSKYIPNMLINRIKNTLENYVKQESVYKDLYPRVKRKEVYLIIDSVIRKPTLIKQIKSELIECLSVKDFNVIEKIKNCLKIDM</sequence>
<feature type="region of interest" description="Disordered" evidence="1">
    <location>
        <begin position="800"/>
        <end position="851"/>
    </location>
</feature>
<dbReference type="HOGENOM" id="CLU_253058_0_0_1"/>
<dbReference type="Proteomes" id="UP000003163">
    <property type="component" value="Unassembled WGS sequence"/>
</dbReference>
<feature type="compositionally biased region" description="Low complexity" evidence="1">
    <location>
        <begin position="652"/>
        <end position="661"/>
    </location>
</feature>
<comment type="caution">
    <text evidence="2">The sequence shown here is derived from an EMBL/GenBank/DDBJ whole genome shotgun (WGS) entry which is preliminary data.</text>
</comment>
<reference evidence="2 3" key="1">
    <citation type="submission" date="2011-08" db="EMBL/GenBank/DDBJ databases">
        <authorList>
            <person name="Liu Z.J."/>
            <person name="Shi F.L."/>
            <person name="Lu J.Q."/>
            <person name="Li M."/>
            <person name="Wang Z.L."/>
        </authorList>
    </citation>
    <scope>NUCLEOTIDE SEQUENCE [LARGE SCALE GENOMIC DNA]</scope>
    <source>
        <strain evidence="2 3">USNM 41457</strain>
    </source>
</reference>
<feature type="compositionally biased region" description="Basic and acidic residues" evidence="1">
    <location>
        <begin position="738"/>
        <end position="750"/>
    </location>
</feature>
<feature type="compositionally biased region" description="Polar residues" evidence="1">
    <location>
        <begin position="670"/>
        <end position="683"/>
    </location>
</feature>
<organism evidence="2 3">
    <name type="scientific">Edhazardia aedis (strain USNM 41457)</name>
    <name type="common">Microsporidian parasite</name>
    <dbReference type="NCBI Taxonomy" id="1003232"/>
    <lineage>
        <taxon>Eukaryota</taxon>
        <taxon>Fungi</taxon>
        <taxon>Fungi incertae sedis</taxon>
        <taxon>Microsporidia</taxon>
        <taxon>Edhazardia</taxon>
    </lineage>
</organism>
<keyword evidence="3" id="KW-1185">Reference proteome</keyword>
<feature type="compositionally biased region" description="Basic and acidic residues" evidence="1">
    <location>
        <begin position="633"/>
        <end position="651"/>
    </location>
</feature>
<name>J9D8Z1_EDHAE</name>
<feature type="compositionally biased region" description="Polar residues" evidence="1">
    <location>
        <begin position="800"/>
        <end position="814"/>
    </location>
</feature>